<dbReference type="Gene3D" id="3.90.180.10">
    <property type="entry name" value="Medium-chain alcohol dehydrogenases, catalytic domain"/>
    <property type="match status" value="1"/>
</dbReference>
<dbReference type="InterPro" id="IPR020843">
    <property type="entry name" value="ER"/>
</dbReference>
<organism evidence="3 4">
    <name type="scientific">Cyclotella atomus</name>
    <dbReference type="NCBI Taxonomy" id="382360"/>
    <lineage>
        <taxon>Eukaryota</taxon>
        <taxon>Sar</taxon>
        <taxon>Stramenopiles</taxon>
        <taxon>Ochrophyta</taxon>
        <taxon>Bacillariophyta</taxon>
        <taxon>Coscinodiscophyceae</taxon>
        <taxon>Thalassiosirophycidae</taxon>
        <taxon>Stephanodiscales</taxon>
        <taxon>Stephanodiscaceae</taxon>
        <taxon>Cyclotella</taxon>
    </lineage>
</organism>
<dbReference type="Proteomes" id="UP001530400">
    <property type="component" value="Unassembled WGS sequence"/>
</dbReference>
<feature type="compositionally biased region" description="Basic and acidic residues" evidence="1">
    <location>
        <begin position="208"/>
        <end position="218"/>
    </location>
</feature>
<feature type="region of interest" description="Disordered" evidence="1">
    <location>
        <begin position="161"/>
        <end position="346"/>
    </location>
</feature>
<feature type="compositionally biased region" description="Low complexity" evidence="1">
    <location>
        <begin position="555"/>
        <end position="571"/>
    </location>
</feature>
<feature type="compositionally biased region" description="Polar residues" evidence="1">
    <location>
        <begin position="161"/>
        <end position="178"/>
    </location>
</feature>
<feature type="region of interest" description="Disordered" evidence="1">
    <location>
        <begin position="60"/>
        <end position="102"/>
    </location>
</feature>
<accession>A0ABD3QDH5</accession>
<evidence type="ECO:0000256" key="1">
    <source>
        <dbReference type="SAM" id="MobiDB-lite"/>
    </source>
</evidence>
<dbReference type="Pfam" id="PF08240">
    <property type="entry name" value="ADH_N"/>
    <property type="match status" value="1"/>
</dbReference>
<reference evidence="3 4" key="1">
    <citation type="submission" date="2024-10" db="EMBL/GenBank/DDBJ databases">
        <title>Updated reference genomes for cyclostephanoid diatoms.</title>
        <authorList>
            <person name="Roberts W.R."/>
            <person name="Alverson A.J."/>
        </authorList>
    </citation>
    <scope>NUCLEOTIDE SEQUENCE [LARGE SCALE GENOMIC DNA]</scope>
    <source>
        <strain evidence="3 4">AJA010-31</strain>
    </source>
</reference>
<feature type="compositionally biased region" description="Basic residues" evidence="1">
    <location>
        <begin position="1"/>
        <end position="16"/>
    </location>
</feature>
<feature type="compositionally biased region" description="Low complexity" evidence="1">
    <location>
        <begin position="192"/>
        <end position="205"/>
    </location>
</feature>
<feature type="compositionally biased region" description="Basic and acidic residues" evidence="1">
    <location>
        <begin position="231"/>
        <end position="256"/>
    </location>
</feature>
<evidence type="ECO:0000259" key="2">
    <source>
        <dbReference type="SMART" id="SM00829"/>
    </source>
</evidence>
<dbReference type="EMBL" id="JALLPJ020000231">
    <property type="protein sequence ID" value="KAL3797999.1"/>
    <property type="molecule type" value="Genomic_DNA"/>
</dbReference>
<dbReference type="InterPro" id="IPR013154">
    <property type="entry name" value="ADH-like_N"/>
</dbReference>
<dbReference type="AlphaFoldDB" id="A0ABD3QDH5"/>
<dbReference type="PANTHER" id="PTHR43482:SF1">
    <property type="entry name" value="PROTEIN AST1-RELATED"/>
    <property type="match status" value="1"/>
</dbReference>
<dbReference type="InterPro" id="IPR036291">
    <property type="entry name" value="NAD(P)-bd_dom_sf"/>
</dbReference>
<feature type="compositionally biased region" description="Polar residues" evidence="1">
    <location>
        <begin position="19"/>
        <end position="29"/>
    </location>
</feature>
<sequence length="938" mass="103006">MGIKGKLLKRFKRTRPKSSDASVDNTTIATKEVHPSTPIENGHQYLIDPSPIRLPVLGLVDGDVPSTPKPVSSGNGQQVSPDHTNSTKSSSIQSDEKQDADTIVPDMNTMEDNKNIFTELTDRAFGLVKMSSDLSDASKKVAIGEFTGDGVNKKEAVIVPDTSSADQVEIQRASSAVEFTSDPVDLDGGGSVRSNRSSSTSGSGRKSVKLEEKARSSESRVSSFGRLFGESLEKVDEAERQDVNVDKVQEVTKEETEITEEEEPIRNITSWVRDIEKHALNKSPSDDGEKKTRQVSFDSEEHHIEDDYVTYKDEDSSDASSEFDDDSQYYDDQYEGGNNDDDIDEATYMSGDSMMLTENDGLWGWLCGYGNFNLSPGSLEDQTDDKSVGTSVHSSDSADMNDSEGDEGEELSYRQVKAVRTMSSSKMSRKLRVVSPVPRLPSLLKKKEPKPETVSTPTPQEIKEVESEQVSPEAPKEKKEIKPKEQPQEQKSATKTQTAKEHFNGATTQPEKDQPRDFQGFPVKVNILPKKSAKLTQSTKSAQDAKKKEQDPPDDATAATSTSKSKSNVSSKDSRQLEVYCKGHGGAENLVLRKYPTIPSPAGKNHVLVKVEASTVSSRDCLLRLQGDPKQPPQPSVPGFQIVGTIHSLGEGLKSNGDLQVGDRVVALTQGGGNARFISIPASTAILLPPTATNENTVCLVSNYMTAYQALKMAKMKKGGAPLTNSNVLITGGSGPIGQALIDLANREGAIVHTTAHQMHQDHLTKNLRAEWFPVNPNKWLPKLEGQMDVVVDSLCVDGYESSYRALATDGVLICTGNISAAMDRDQSESFFESKKLSLWWSDVKARHMWRNCYFYNIYESYASDPKLFQQELLYLYLQMENGGIKPKVAGRVSLNQVPKAQRLIEKGLPNGTVILNPWKKLDPKQNVPIEKCGNRSK</sequence>
<keyword evidence="4" id="KW-1185">Reference proteome</keyword>
<dbReference type="PANTHER" id="PTHR43482">
    <property type="entry name" value="PROTEIN AST1-RELATED"/>
    <property type="match status" value="1"/>
</dbReference>
<name>A0ABD3QDH5_9STRA</name>
<evidence type="ECO:0000313" key="4">
    <source>
        <dbReference type="Proteomes" id="UP001530400"/>
    </source>
</evidence>
<dbReference type="SUPFAM" id="SSF51735">
    <property type="entry name" value="NAD(P)-binding Rossmann-fold domains"/>
    <property type="match status" value="1"/>
</dbReference>
<dbReference type="InterPro" id="IPR052585">
    <property type="entry name" value="Lipid_raft_assoc_Zn_ADH"/>
</dbReference>
<feature type="compositionally biased region" description="Basic and acidic residues" evidence="1">
    <location>
        <begin position="273"/>
        <end position="292"/>
    </location>
</feature>
<feature type="domain" description="Enoyl reductase (ER)" evidence="2">
    <location>
        <begin position="585"/>
        <end position="916"/>
    </location>
</feature>
<gene>
    <name evidence="3" type="ORF">ACHAWO_005414</name>
</gene>
<protein>
    <recommendedName>
        <fullName evidence="2">Enoyl reductase (ER) domain-containing protein</fullName>
    </recommendedName>
</protein>
<feature type="compositionally biased region" description="Polar residues" evidence="1">
    <location>
        <begin position="388"/>
        <end position="398"/>
    </location>
</feature>
<feature type="compositionally biased region" description="Polar residues" evidence="1">
    <location>
        <begin position="69"/>
        <end position="93"/>
    </location>
</feature>
<dbReference type="SMART" id="SM00829">
    <property type="entry name" value="PKS_ER"/>
    <property type="match status" value="1"/>
</dbReference>
<feature type="region of interest" description="Disordered" evidence="1">
    <location>
        <begin position="1"/>
        <end position="45"/>
    </location>
</feature>
<feature type="region of interest" description="Disordered" evidence="1">
    <location>
        <begin position="374"/>
        <end position="576"/>
    </location>
</feature>
<feature type="compositionally biased region" description="Acidic residues" evidence="1">
    <location>
        <begin position="315"/>
        <end position="345"/>
    </location>
</feature>
<evidence type="ECO:0000313" key="3">
    <source>
        <dbReference type="EMBL" id="KAL3797999.1"/>
    </source>
</evidence>
<dbReference type="Gene3D" id="3.40.50.720">
    <property type="entry name" value="NAD(P)-binding Rossmann-like Domain"/>
    <property type="match status" value="1"/>
</dbReference>
<comment type="caution">
    <text evidence="3">The sequence shown here is derived from an EMBL/GenBank/DDBJ whole genome shotgun (WGS) entry which is preliminary data.</text>
</comment>
<feature type="compositionally biased region" description="Basic and acidic residues" evidence="1">
    <location>
        <begin position="299"/>
        <end position="314"/>
    </location>
</feature>
<dbReference type="SUPFAM" id="SSF50129">
    <property type="entry name" value="GroES-like"/>
    <property type="match status" value="1"/>
</dbReference>
<feature type="compositionally biased region" description="Basic and acidic residues" evidence="1">
    <location>
        <begin position="474"/>
        <end position="488"/>
    </location>
</feature>
<proteinExistence type="predicted"/>
<dbReference type="InterPro" id="IPR011032">
    <property type="entry name" value="GroES-like_sf"/>
</dbReference>
<feature type="compositionally biased region" description="Acidic residues" evidence="1">
    <location>
        <begin position="399"/>
        <end position="410"/>
    </location>
</feature>